<dbReference type="Gene3D" id="3.30.160.60">
    <property type="entry name" value="Classic Zinc Finger"/>
    <property type="match status" value="1"/>
</dbReference>
<gene>
    <name evidence="9" type="ORF">SKAU_G00165220</name>
</gene>
<dbReference type="Pfam" id="PF23108">
    <property type="entry name" value="Zf-C2H2_ZNF451"/>
    <property type="match status" value="1"/>
</dbReference>
<dbReference type="InterPro" id="IPR058156">
    <property type="entry name" value="Znf-C2H2_ZNF451"/>
</dbReference>
<proteinExistence type="predicted"/>
<feature type="compositionally biased region" description="Basic and acidic residues" evidence="7">
    <location>
        <begin position="491"/>
        <end position="500"/>
    </location>
</feature>
<dbReference type="PROSITE" id="PS50330">
    <property type="entry name" value="UIM"/>
    <property type="match status" value="1"/>
</dbReference>
<evidence type="ECO:0000313" key="9">
    <source>
        <dbReference type="EMBL" id="KAJ8359997.1"/>
    </source>
</evidence>
<dbReference type="GO" id="GO:0008270">
    <property type="term" value="F:zinc ion binding"/>
    <property type="evidence" value="ECO:0007669"/>
    <property type="project" value="UniProtKB-KW"/>
</dbReference>
<organism evidence="9 10">
    <name type="scientific">Synaphobranchus kaupii</name>
    <name type="common">Kaup's arrowtooth eel</name>
    <dbReference type="NCBI Taxonomy" id="118154"/>
    <lineage>
        <taxon>Eukaryota</taxon>
        <taxon>Metazoa</taxon>
        <taxon>Chordata</taxon>
        <taxon>Craniata</taxon>
        <taxon>Vertebrata</taxon>
        <taxon>Euteleostomi</taxon>
        <taxon>Actinopterygii</taxon>
        <taxon>Neopterygii</taxon>
        <taxon>Teleostei</taxon>
        <taxon>Anguilliformes</taxon>
        <taxon>Synaphobranchidae</taxon>
        <taxon>Synaphobranchus</taxon>
    </lineage>
</organism>
<dbReference type="PANTHER" id="PTHR24388:SF104">
    <property type="entry name" value="AT-RICH BINDING PROTEIN-RELATED"/>
    <property type="match status" value="1"/>
</dbReference>
<evidence type="ECO:0000313" key="10">
    <source>
        <dbReference type="Proteomes" id="UP001152622"/>
    </source>
</evidence>
<dbReference type="OrthoDB" id="6091938at2759"/>
<dbReference type="InterPro" id="IPR003903">
    <property type="entry name" value="UIM_dom"/>
</dbReference>
<feature type="compositionally biased region" description="Low complexity" evidence="7">
    <location>
        <begin position="365"/>
        <end position="376"/>
    </location>
</feature>
<comment type="caution">
    <text evidence="9">The sequence shown here is derived from an EMBL/GenBank/DDBJ whole genome shotgun (WGS) entry which is preliminary data.</text>
</comment>
<dbReference type="AlphaFoldDB" id="A0A9Q1FJT3"/>
<reference evidence="9" key="1">
    <citation type="journal article" date="2023" name="Science">
        <title>Genome structures resolve the early diversification of teleost fishes.</title>
        <authorList>
            <person name="Parey E."/>
            <person name="Louis A."/>
            <person name="Montfort J."/>
            <person name="Bouchez O."/>
            <person name="Roques C."/>
            <person name="Iampietro C."/>
            <person name="Lluch J."/>
            <person name="Castinel A."/>
            <person name="Donnadieu C."/>
            <person name="Desvignes T."/>
            <person name="Floi Bucao C."/>
            <person name="Jouanno E."/>
            <person name="Wen M."/>
            <person name="Mejri S."/>
            <person name="Dirks R."/>
            <person name="Jansen H."/>
            <person name="Henkel C."/>
            <person name="Chen W.J."/>
            <person name="Zahm M."/>
            <person name="Cabau C."/>
            <person name="Klopp C."/>
            <person name="Thompson A.W."/>
            <person name="Robinson-Rechavi M."/>
            <person name="Braasch I."/>
            <person name="Lecointre G."/>
            <person name="Bobe J."/>
            <person name="Postlethwait J.H."/>
            <person name="Berthelot C."/>
            <person name="Roest Crollius H."/>
            <person name="Guiguen Y."/>
        </authorList>
    </citation>
    <scope>NUCLEOTIDE SEQUENCE</scope>
    <source>
        <strain evidence="9">WJC10195</strain>
    </source>
</reference>
<feature type="domain" description="C2H2-type" evidence="8">
    <location>
        <begin position="148"/>
        <end position="179"/>
    </location>
</feature>
<name>A0A9Q1FJT3_SYNKA</name>
<protein>
    <recommendedName>
        <fullName evidence="8">C2H2-type domain-containing protein</fullName>
    </recommendedName>
</protein>
<dbReference type="InterPro" id="IPR013087">
    <property type="entry name" value="Znf_C2H2_type"/>
</dbReference>
<evidence type="ECO:0000256" key="5">
    <source>
        <dbReference type="ARBA" id="ARBA00023242"/>
    </source>
</evidence>
<keyword evidence="4" id="KW-0862">Zinc</keyword>
<keyword evidence="1" id="KW-0479">Metal-binding</keyword>
<evidence type="ECO:0000259" key="8">
    <source>
        <dbReference type="PROSITE" id="PS50157"/>
    </source>
</evidence>
<dbReference type="InterPro" id="IPR058949">
    <property type="entry name" value="Zf-C2H2_ZNF451_1st"/>
</dbReference>
<sequence>MMATSPVTDEDEVEFVSEGPLRPVVDYIDLLSDGENEDNPVHRTVEDQVDRQKAKVASTLDRLAHQVAAEKQERAEKCRAFKEKMVSQQAHGRQELAFNQSSGENRDAKTCVNMWLKMPGLRPGAVHTGFRRRRAGPCPTDHPQASTRTCPVANCGRVFDSVLLLEGHLKRFDHSPCDPSVLLKGTPTEYYACIACCKRFETKMAYNNHLKSKASSPQPRGPCQQSVLPAHPVLRLSLLLSAFQHQGPVPAAHGNSEPLQPVHHTERKRGHSCHAHTYPTLRQEPPDCSVVHCRQGGAVAEAAQTVAEVMRQLCAYGRCPQCQQTFLSEDEAKEHERVTQHEVEAFRTLQQSLLHYANHRDTQRRQQGAASAAAKRPGPRADPREKGRNTESPAKRQRHGDGATAWACECGMSFPEEAAAHRHLLAANQVFHMCGVCGKEMGEASITRLHMSRFHGGAHLSNFLFRCRRCKVDMPRQEDILSHVRDAHSGHTFYRERQPTEAEAASVSEAPAPSKSSSPAVAATPEPASRPSTSGRKRRWLCRMCEDVFNSEAAVRAHCGDVNAHSFQKFLCGDCDQRFFKERTLLRHCQLEHGGSVRLRHFCGLCDSMQHDSADDFLQHYRSLHGTDYCCVEEEAGPRESTPSSAATHGQSAETSCPCMATEKGKAERKAAFTFCMKGLAGSGRCTYACPPCGLQTPYYIQVKEHVHREHSSQGKHFQVICGSCQESYLDVPSFHTHYHAQHCPLEPCLSLRGESRMADKVLKAEEVSLETNAVEFEEVKHAVALSSNETKRDAEGNREECDEDLERALALSAEEARKQTELDREMEDALQRSLLEF</sequence>
<dbReference type="GO" id="GO:0000981">
    <property type="term" value="F:DNA-binding transcription factor activity, RNA polymerase II-specific"/>
    <property type="evidence" value="ECO:0007669"/>
    <property type="project" value="TreeGrafter"/>
</dbReference>
<feature type="region of interest" description="Disordered" evidence="7">
    <location>
        <begin position="491"/>
        <end position="534"/>
    </location>
</feature>
<feature type="domain" description="C2H2-type" evidence="8">
    <location>
        <begin position="465"/>
        <end position="493"/>
    </location>
</feature>
<feature type="compositionally biased region" description="Low complexity" evidence="7">
    <location>
        <begin position="501"/>
        <end position="525"/>
    </location>
</feature>
<dbReference type="Pfam" id="PF23102">
    <property type="entry name" value="Zf-C2H2_ZNF451_2nd"/>
    <property type="match status" value="1"/>
</dbReference>
<evidence type="ECO:0000256" key="1">
    <source>
        <dbReference type="ARBA" id="ARBA00022723"/>
    </source>
</evidence>
<evidence type="ECO:0000256" key="7">
    <source>
        <dbReference type="SAM" id="MobiDB-lite"/>
    </source>
</evidence>
<feature type="domain" description="C2H2-type" evidence="8">
    <location>
        <begin position="570"/>
        <end position="598"/>
    </location>
</feature>
<dbReference type="InterPro" id="IPR050527">
    <property type="entry name" value="Snail/Krueppel_Znf"/>
</dbReference>
<dbReference type="InterPro" id="IPR058947">
    <property type="entry name" value="Zf-C2H2_ZNF451_2nd"/>
</dbReference>
<feature type="region of interest" description="Disordered" evidence="7">
    <location>
        <begin position="249"/>
        <end position="273"/>
    </location>
</feature>
<dbReference type="Proteomes" id="UP001152622">
    <property type="component" value="Chromosome 5"/>
</dbReference>
<dbReference type="EMBL" id="JAINUF010000005">
    <property type="protein sequence ID" value="KAJ8359997.1"/>
    <property type="molecule type" value="Genomic_DNA"/>
</dbReference>
<dbReference type="Pfam" id="PF23101">
    <property type="entry name" value="Zf-C2H2_ZNF451_1st"/>
    <property type="match status" value="1"/>
</dbReference>
<evidence type="ECO:0000256" key="4">
    <source>
        <dbReference type="ARBA" id="ARBA00022833"/>
    </source>
</evidence>
<evidence type="ECO:0000256" key="6">
    <source>
        <dbReference type="PROSITE-ProRule" id="PRU00042"/>
    </source>
</evidence>
<dbReference type="PROSITE" id="PS50157">
    <property type="entry name" value="ZINC_FINGER_C2H2_2"/>
    <property type="match status" value="3"/>
</dbReference>
<keyword evidence="3 6" id="KW-0863">Zinc-finger</keyword>
<feature type="region of interest" description="Disordered" evidence="7">
    <location>
        <begin position="360"/>
        <end position="400"/>
    </location>
</feature>
<dbReference type="GO" id="GO:0000978">
    <property type="term" value="F:RNA polymerase II cis-regulatory region sequence-specific DNA binding"/>
    <property type="evidence" value="ECO:0007669"/>
    <property type="project" value="TreeGrafter"/>
</dbReference>
<accession>A0A9Q1FJT3</accession>
<keyword evidence="5" id="KW-0539">Nucleus</keyword>
<dbReference type="PROSITE" id="PS00028">
    <property type="entry name" value="ZINC_FINGER_C2H2_1"/>
    <property type="match status" value="6"/>
</dbReference>
<keyword evidence="2" id="KW-0677">Repeat</keyword>
<evidence type="ECO:0000256" key="3">
    <source>
        <dbReference type="ARBA" id="ARBA00022771"/>
    </source>
</evidence>
<keyword evidence="10" id="KW-1185">Reference proteome</keyword>
<dbReference type="SMART" id="SM00355">
    <property type="entry name" value="ZnF_C2H2"/>
    <property type="match status" value="10"/>
</dbReference>
<evidence type="ECO:0000256" key="2">
    <source>
        <dbReference type="ARBA" id="ARBA00022737"/>
    </source>
</evidence>
<dbReference type="PANTHER" id="PTHR24388">
    <property type="entry name" value="ZINC FINGER PROTEIN"/>
    <property type="match status" value="1"/>
</dbReference>
<feature type="compositionally biased region" description="Basic and acidic residues" evidence="7">
    <location>
        <begin position="379"/>
        <end position="389"/>
    </location>
</feature>